<dbReference type="PANTHER" id="PTHR42794">
    <property type="entry name" value="HEMIN IMPORT ATP-BINDING PROTEIN HMUV"/>
    <property type="match status" value="1"/>
</dbReference>
<dbReference type="PROSITE" id="PS50893">
    <property type="entry name" value="ABC_TRANSPORTER_2"/>
    <property type="match status" value="1"/>
</dbReference>
<dbReference type="InterPro" id="IPR027417">
    <property type="entry name" value="P-loop_NTPase"/>
</dbReference>
<dbReference type="EMBL" id="ALYF01000002">
    <property type="protein sequence ID" value="EJW22145.1"/>
    <property type="molecule type" value="Genomic_DNA"/>
</dbReference>
<gene>
    <name evidence="7" type="ORF">IMCC14465_05390</name>
</gene>
<accession>J9A708</accession>
<dbReference type="Pfam" id="PF00005">
    <property type="entry name" value="ABC_tran"/>
    <property type="match status" value="1"/>
</dbReference>
<dbReference type="Proteomes" id="UP000004836">
    <property type="component" value="Unassembled WGS sequence"/>
</dbReference>
<evidence type="ECO:0000256" key="3">
    <source>
        <dbReference type="ARBA" id="ARBA00022840"/>
    </source>
</evidence>
<dbReference type="PROSITE" id="PS00211">
    <property type="entry name" value="ABC_TRANSPORTER_1"/>
    <property type="match status" value="1"/>
</dbReference>
<dbReference type="InterPro" id="IPR003593">
    <property type="entry name" value="AAA+_ATPase"/>
</dbReference>
<evidence type="ECO:0000313" key="7">
    <source>
        <dbReference type="EMBL" id="EJW22145.1"/>
    </source>
</evidence>
<protein>
    <recommendedName>
        <fullName evidence="6">ABC transporter domain-containing protein</fullName>
    </recommendedName>
</protein>
<keyword evidence="1" id="KW-0813">Transport</keyword>
<comment type="caution">
    <text evidence="7">The sequence shown here is derived from an EMBL/GenBank/DDBJ whole genome shotgun (WGS) entry which is preliminary data.</text>
</comment>
<dbReference type="CDD" id="cd03214">
    <property type="entry name" value="ABC_Iron-Siderophores_B12_Hemin"/>
    <property type="match status" value="1"/>
</dbReference>
<name>J9A708_9PROT</name>
<dbReference type="GO" id="GO:0016887">
    <property type="term" value="F:ATP hydrolysis activity"/>
    <property type="evidence" value="ECO:0007669"/>
    <property type="project" value="InterPro"/>
</dbReference>
<evidence type="ECO:0000256" key="1">
    <source>
        <dbReference type="ARBA" id="ARBA00022448"/>
    </source>
</evidence>
<organism evidence="7 8">
    <name type="scientific">alpha proteobacterium IMCC14465</name>
    <dbReference type="NCBI Taxonomy" id="1220535"/>
    <lineage>
        <taxon>Bacteria</taxon>
        <taxon>Pseudomonadati</taxon>
        <taxon>Pseudomonadota</taxon>
        <taxon>Alphaproteobacteria</taxon>
        <taxon>PS1 clade</taxon>
    </lineage>
</organism>
<evidence type="ECO:0000259" key="6">
    <source>
        <dbReference type="PROSITE" id="PS50893"/>
    </source>
</evidence>
<evidence type="ECO:0000256" key="4">
    <source>
        <dbReference type="ARBA" id="ARBA00022967"/>
    </source>
</evidence>
<reference evidence="7 8" key="1">
    <citation type="journal article" date="2012" name="J. Bacteriol.">
        <title>Genome Sequence of Strain IMCC14465, Isolated from the East Sea, Belonging to the PS1 Clade of Alphaproteobacteria.</title>
        <authorList>
            <person name="Yang S.J."/>
            <person name="Kang I."/>
            <person name="Cho J.C."/>
        </authorList>
    </citation>
    <scope>NUCLEOTIDE SEQUENCE [LARGE SCALE GENOMIC DNA]</scope>
    <source>
        <strain evidence="7 8">IMCC14465</strain>
    </source>
</reference>
<keyword evidence="4" id="KW-1278">Translocase</keyword>
<dbReference type="Gene3D" id="3.40.50.300">
    <property type="entry name" value="P-loop containing nucleotide triphosphate hydrolases"/>
    <property type="match status" value="1"/>
</dbReference>
<dbReference type="PANTHER" id="PTHR42794:SF1">
    <property type="entry name" value="HEMIN IMPORT ATP-BINDING PROTEIN HMUV"/>
    <property type="match status" value="1"/>
</dbReference>
<dbReference type="InterPro" id="IPR003439">
    <property type="entry name" value="ABC_transporter-like_ATP-bd"/>
</dbReference>
<dbReference type="eggNOG" id="COG1120">
    <property type="taxonomic scope" value="Bacteria"/>
</dbReference>
<evidence type="ECO:0000313" key="8">
    <source>
        <dbReference type="Proteomes" id="UP000004836"/>
    </source>
</evidence>
<keyword evidence="2" id="KW-0547">Nucleotide-binding</keyword>
<evidence type="ECO:0000256" key="2">
    <source>
        <dbReference type="ARBA" id="ARBA00022741"/>
    </source>
</evidence>
<keyword evidence="3" id="KW-0067">ATP-binding</keyword>
<dbReference type="AlphaFoldDB" id="J9A708"/>
<keyword evidence="8" id="KW-1185">Reference proteome</keyword>
<dbReference type="GO" id="GO:0005524">
    <property type="term" value="F:ATP binding"/>
    <property type="evidence" value="ECO:0007669"/>
    <property type="project" value="UniProtKB-KW"/>
</dbReference>
<dbReference type="SUPFAM" id="SSF52540">
    <property type="entry name" value="P-loop containing nucleoside triphosphate hydrolases"/>
    <property type="match status" value="1"/>
</dbReference>
<dbReference type="STRING" id="1220535.IMCC14465_05390"/>
<proteinExistence type="predicted"/>
<sequence length="280" mass="30395">MVSRDTLKTVDVMDVSHRYRDHGDTLDKTLDGVSLSLHAGEVVSLIGPNGAGKTTLLKCLAGLLTPNSGDVLYDGGRDVLSLPELRARKIAYLPQFQAVHWPVLAREVVALGRLPHGESFHTNRVDETKIEEAMRRCGVSAYADKSVLALSGGEQAMLMLARLLATDADVLLVDEPFTSLDPERQLQLSALLQEEARRGKIIVTIVHDLTLAARLSHRLVLMSAGKIVALGLPDDVLTQRNLLSVFNVEAEFGRTDKGSYIIPSGKAHQVEHGAVKNVAD</sequence>
<dbReference type="InterPro" id="IPR017871">
    <property type="entry name" value="ABC_transporter-like_CS"/>
</dbReference>
<dbReference type="SMART" id="SM00382">
    <property type="entry name" value="AAA"/>
    <property type="match status" value="1"/>
</dbReference>
<feature type="domain" description="ABC transporter" evidence="6">
    <location>
        <begin position="7"/>
        <end position="249"/>
    </location>
</feature>
<evidence type="ECO:0000256" key="5">
    <source>
        <dbReference type="ARBA" id="ARBA00037066"/>
    </source>
</evidence>
<comment type="function">
    <text evidence="5">Part of the ABC transporter complex HmuTUV involved in hemin import. Responsible for energy coupling to the transport system.</text>
</comment>